<name>A0ABP0GES0_CLALP</name>
<keyword evidence="2" id="KW-1133">Transmembrane helix</keyword>
<proteinExistence type="predicted"/>
<dbReference type="EMBL" id="CAWYQH010000114">
    <property type="protein sequence ID" value="CAK8690281.1"/>
    <property type="molecule type" value="Genomic_DNA"/>
</dbReference>
<feature type="region of interest" description="Disordered" evidence="1">
    <location>
        <begin position="29"/>
        <end position="48"/>
    </location>
</feature>
<keyword evidence="4" id="KW-1185">Reference proteome</keyword>
<gene>
    <name evidence="3" type="ORF">CVLEPA_LOCUS22911</name>
</gene>
<feature type="transmembrane region" description="Helical" evidence="2">
    <location>
        <begin position="7"/>
        <end position="27"/>
    </location>
</feature>
<keyword evidence="2" id="KW-0812">Transmembrane</keyword>
<keyword evidence="2" id="KW-0472">Membrane</keyword>
<evidence type="ECO:0000256" key="1">
    <source>
        <dbReference type="SAM" id="MobiDB-lite"/>
    </source>
</evidence>
<evidence type="ECO:0000256" key="2">
    <source>
        <dbReference type="SAM" id="Phobius"/>
    </source>
</evidence>
<dbReference type="Proteomes" id="UP001642483">
    <property type="component" value="Unassembled WGS sequence"/>
</dbReference>
<organism evidence="3 4">
    <name type="scientific">Clavelina lepadiformis</name>
    <name type="common">Light-bulb sea squirt</name>
    <name type="synonym">Ascidia lepadiformis</name>
    <dbReference type="NCBI Taxonomy" id="159417"/>
    <lineage>
        <taxon>Eukaryota</taxon>
        <taxon>Metazoa</taxon>
        <taxon>Chordata</taxon>
        <taxon>Tunicata</taxon>
        <taxon>Ascidiacea</taxon>
        <taxon>Aplousobranchia</taxon>
        <taxon>Clavelinidae</taxon>
        <taxon>Clavelina</taxon>
    </lineage>
</organism>
<evidence type="ECO:0000313" key="3">
    <source>
        <dbReference type="EMBL" id="CAK8690281.1"/>
    </source>
</evidence>
<reference evidence="3 4" key="1">
    <citation type="submission" date="2024-02" db="EMBL/GenBank/DDBJ databases">
        <authorList>
            <person name="Daric V."/>
            <person name="Darras S."/>
        </authorList>
    </citation>
    <scope>NUCLEOTIDE SEQUENCE [LARGE SCALE GENOMIC DNA]</scope>
</reference>
<comment type="caution">
    <text evidence="3">The sequence shown here is derived from an EMBL/GenBank/DDBJ whole genome shotgun (WGS) entry which is preliminary data.</text>
</comment>
<accession>A0ABP0GES0</accession>
<protein>
    <submittedName>
        <fullName evidence="3">Uncharacterized protein</fullName>
    </submittedName>
</protein>
<feature type="compositionally biased region" description="Basic residues" evidence="1">
    <location>
        <begin position="39"/>
        <end position="48"/>
    </location>
</feature>
<evidence type="ECO:0000313" key="4">
    <source>
        <dbReference type="Proteomes" id="UP001642483"/>
    </source>
</evidence>
<sequence>MHSTQQFVLKSLVIVFVIMVVGCYARPTGSMEEEESPLHSRRISQHTRTLARKRHAEIRVLQEMAKRMAAYRRLATLNNLLEGIDSSKVVSLETAHGGRGELSGGTEIYPTAPSHQEINSEIIDQLNGSQLTGGIRMKVIQNEQPSTPPAGKDYLRFIQQTQNAVALAKTCRDMQEMIAKNNLRLRIRCHHSPSSTRHTSRQ</sequence>